<dbReference type="Proteomes" id="UP001215827">
    <property type="component" value="Chromosome"/>
</dbReference>
<evidence type="ECO:0000313" key="9">
    <source>
        <dbReference type="EMBL" id="WFL77494.1"/>
    </source>
</evidence>
<dbReference type="PANTHER" id="PTHR43519:SF1">
    <property type="entry name" value="ATP-DEPENDENT RNA HELICASE HRPB"/>
    <property type="match status" value="1"/>
</dbReference>
<dbReference type="PROSITE" id="PS51194">
    <property type="entry name" value="HELICASE_CTER"/>
    <property type="match status" value="1"/>
</dbReference>
<dbReference type="EMBL" id="CP121106">
    <property type="protein sequence ID" value="WFL77494.1"/>
    <property type="molecule type" value="Genomic_DNA"/>
</dbReference>
<name>A0ABY8FZR5_9SPHN</name>
<dbReference type="SUPFAM" id="SSF52540">
    <property type="entry name" value="P-loop containing nucleoside triphosphate hydrolases"/>
    <property type="match status" value="2"/>
</dbReference>
<dbReference type="CDD" id="cd18791">
    <property type="entry name" value="SF2_C_RHA"/>
    <property type="match status" value="1"/>
</dbReference>
<proteinExistence type="predicted"/>
<dbReference type="SMART" id="SM00847">
    <property type="entry name" value="HA2"/>
    <property type="match status" value="1"/>
</dbReference>
<dbReference type="PROSITE" id="PS00690">
    <property type="entry name" value="DEAH_ATP_HELICASE"/>
    <property type="match status" value="1"/>
</dbReference>
<dbReference type="Pfam" id="PF04408">
    <property type="entry name" value="WHD_HA2"/>
    <property type="match status" value="1"/>
</dbReference>
<dbReference type="InterPro" id="IPR002464">
    <property type="entry name" value="DNA/RNA_helicase_DEAH_CS"/>
</dbReference>
<dbReference type="PIRSF" id="PIRSF005496">
    <property type="entry name" value="ATP_hel_hrpB"/>
    <property type="match status" value="1"/>
</dbReference>
<evidence type="ECO:0000256" key="4">
    <source>
        <dbReference type="ARBA" id="ARBA00022806"/>
    </source>
</evidence>
<dbReference type="InterPro" id="IPR049614">
    <property type="entry name" value="HrpB_DEXH"/>
</dbReference>
<evidence type="ECO:0000256" key="3">
    <source>
        <dbReference type="ARBA" id="ARBA00022801"/>
    </source>
</evidence>
<feature type="domain" description="Helicase C-terminal" evidence="8">
    <location>
        <begin position="202"/>
        <end position="369"/>
    </location>
</feature>
<keyword evidence="4 9" id="KW-0347">Helicase</keyword>
<evidence type="ECO:0000256" key="5">
    <source>
        <dbReference type="ARBA" id="ARBA00022840"/>
    </source>
</evidence>
<dbReference type="PANTHER" id="PTHR43519">
    <property type="entry name" value="ATP-DEPENDENT RNA HELICASE HRPB"/>
    <property type="match status" value="1"/>
</dbReference>
<dbReference type="Pfam" id="PF08482">
    <property type="entry name" value="HrpB_C"/>
    <property type="match status" value="1"/>
</dbReference>
<dbReference type="InterPro" id="IPR013689">
    <property type="entry name" value="RNA_helicase_ATP-dep_HrpB_C"/>
</dbReference>
<dbReference type="InterPro" id="IPR027417">
    <property type="entry name" value="P-loop_NTPase"/>
</dbReference>
<keyword evidence="10" id="KW-1185">Reference proteome</keyword>
<dbReference type="InterPro" id="IPR014001">
    <property type="entry name" value="Helicase_ATP-bd"/>
</dbReference>
<evidence type="ECO:0000256" key="1">
    <source>
        <dbReference type="ARBA" id="ARBA00012552"/>
    </source>
</evidence>
<protein>
    <recommendedName>
        <fullName evidence="1">RNA helicase</fullName>
        <ecNumber evidence="1">3.6.4.13</ecNumber>
    </recommendedName>
</protein>
<dbReference type="Gene3D" id="3.40.50.300">
    <property type="entry name" value="P-loop containing nucleotide triphosphate hydrolases"/>
    <property type="match status" value="2"/>
</dbReference>
<keyword evidence="2" id="KW-0547">Nucleotide-binding</keyword>
<dbReference type="InterPro" id="IPR007502">
    <property type="entry name" value="Helicase-assoc_dom"/>
</dbReference>
<sequence>MPEKLPIHDVLPDVQRALAASGAAVLVAPPGAGKTTAVAPALLAADWCSGQVILTSPRRVAARAAAERMAEMLGEKPGETIGYLTRLDSKTSSKTRVLVMTEAIFVNRVLDDPELTGVSAVLFDEAHERHLDSDLGLALALESRAVLRDDLRVLVMSATIDGARFARLLGDEAHVIESEGRAYPLEIRWLGSSPNARIEDAVASAVLQAWREQGGDVLAFLPGVSEIERTRERLEGRLPEVPILPLHGQVQPAQQRAAISRDPHGRRRIVLATAIAETSLTLDGVSVVVDSGLARMAEYDKAAGTTHLDTRRASQAAAAQRAGRAARQGPGVAYRLWEEHGHAGRPEFAPPEITTADLAPLVLSLAKWGTSDPASLPWLDPPPDAAVETARNALRKLGALDESGKITPRGSQIASLPIDPVSAATVLFGAEAGEAFAAAKLVLLLQERGLGGRGEDLLQRLTRWDGDRSQRAEASRKLAQRWASAAERLVAGADRASLNPAAFLALARPDFVARRRDSNGEQWISAGGRGFQLDPVSPLARAEWLVVGDAQGQAKGARITGAAELSTHDVEQQLQHLIEKRSIILWNKSEKRVEARLERRLGAITFASGPDPDPDPQALVDKLVEKAVERLGEILPASLIARGKFAHVAGLEPVTLRDRAELWLAPLLAGRRDLDIPMNRLVDGVLGQLDWDERQRLDKLAPREFSSPAGTAHKIEYSGDDAPSVEVRVQALFGLERHPMIGDTPLLLKLTSPAGRPIQSTRDLPGFWRGSWTDVRKEMKGRYPKHRWPEEPWAEKPSLKTKNAFAKSGD</sequence>
<dbReference type="CDD" id="cd17990">
    <property type="entry name" value="DEXHc_HrpB"/>
    <property type="match status" value="1"/>
</dbReference>
<dbReference type="InterPro" id="IPR010225">
    <property type="entry name" value="HrpB"/>
</dbReference>
<gene>
    <name evidence="9" type="primary">hrpB</name>
    <name evidence="9" type="ORF">P7228_00060</name>
</gene>
<dbReference type="InterPro" id="IPR048333">
    <property type="entry name" value="HA2_WH"/>
</dbReference>
<dbReference type="SMART" id="SM00490">
    <property type="entry name" value="HELICc"/>
    <property type="match status" value="1"/>
</dbReference>
<dbReference type="SMART" id="SM00487">
    <property type="entry name" value="DEXDc"/>
    <property type="match status" value="1"/>
</dbReference>
<dbReference type="InterPro" id="IPR011545">
    <property type="entry name" value="DEAD/DEAH_box_helicase_dom"/>
</dbReference>
<organism evidence="9 10">
    <name type="scientific">Altererythrobacter arenosus</name>
    <dbReference type="NCBI Taxonomy" id="3032592"/>
    <lineage>
        <taxon>Bacteria</taxon>
        <taxon>Pseudomonadati</taxon>
        <taxon>Pseudomonadota</taxon>
        <taxon>Alphaproteobacteria</taxon>
        <taxon>Sphingomonadales</taxon>
        <taxon>Erythrobacteraceae</taxon>
        <taxon>Altererythrobacter</taxon>
    </lineage>
</organism>
<keyword evidence="3" id="KW-0378">Hydrolase</keyword>
<dbReference type="EC" id="3.6.4.13" evidence="1"/>
<dbReference type="PROSITE" id="PS51192">
    <property type="entry name" value="HELICASE_ATP_BIND_1"/>
    <property type="match status" value="1"/>
</dbReference>
<reference evidence="9 10" key="1">
    <citation type="submission" date="2023-03" db="EMBL/GenBank/DDBJ databases">
        <title>Altererythrobacter sp. CAU 1644 isolated from sand.</title>
        <authorList>
            <person name="Kim W."/>
        </authorList>
    </citation>
    <scope>NUCLEOTIDE SEQUENCE [LARGE SCALE GENOMIC DNA]</scope>
    <source>
        <strain evidence="9 10">CAU 1644</strain>
    </source>
</reference>
<dbReference type="GO" id="GO:0004386">
    <property type="term" value="F:helicase activity"/>
    <property type="evidence" value="ECO:0007669"/>
    <property type="project" value="UniProtKB-KW"/>
</dbReference>
<dbReference type="Pfam" id="PF00271">
    <property type="entry name" value="Helicase_C"/>
    <property type="match status" value="1"/>
</dbReference>
<evidence type="ECO:0000259" key="8">
    <source>
        <dbReference type="PROSITE" id="PS51194"/>
    </source>
</evidence>
<evidence type="ECO:0000256" key="6">
    <source>
        <dbReference type="SAM" id="MobiDB-lite"/>
    </source>
</evidence>
<dbReference type="Pfam" id="PF00270">
    <property type="entry name" value="DEAD"/>
    <property type="match status" value="1"/>
</dbReference>
<evidence type="ECO:0000256" key="2">
    <source>
        <dbReference type="ARBA" id="ARBA00022741"/>
    </source>
</evidence>
<evidence type="ECO:0000259" key="7">
    <source>
        <dbReference type="PROSITE" id="PS51192"/>
    </source>
</evidence>
<keyword evidence="5" id="KW-0067">ATP-binding</keyword>
<dbReference type="NCBIfam" id="TIGR01970">
    <property type="entry name" value="DEAH_box_HrpB"/>
    <property type="match status" value="1"/>
</dbReference>
<dbReference type="InterPro" id="IPR001650">
    <property type="entry name" value="Helicase_C-like"/>
</dbReference>
<evidence type="ECO:0000313" key="10">
    <source>
        <dbReference type="Proteomes" id="UP001215827"/>
    </source>
</evidence>
<dbReference type="RefSeq" id="WP_278016187.1">
    <property type="nucleotide sequence ID" value="NZ_CP121106.1"/>
</dbReference>
<accession>A0ABY8FZR5</accession>
<dbReference type="Gene3D" id="1.20.120.1080">
    <property type="match status" value="1"/>
</dbReference>
<feature type="compositionally biased region" description="Basic and acidic residues" evidence="6">
    <location>
        <begin position="783"/>
        <end position="798"/>
    </location>
</feature>
<feature type="region of interest" description="Disordered" evidence="6">
    <location>
        <begin position="783"/>
        <end position="810"/>
    </location>
</feature>
<feature type="domain" description="Helicase ATP-binding" evidence="7">
    <location>
        <begin position="15"/>
        <end position="178"/>
    </location>
</feature>